<accession>A0A0F9WWF3</accession>
<protein>
    <submittedName>
        <fullName evidence="1">Uncharacterized protein</fullName>
    </submittedName>
</protein>
<proteinExistence type="predicted"/>
<gene>
    <name evidence="1" type="ORF">LCGC14_0223240</name>
</gene>
<comment type="caution">
    <text evidence="1">The sequence shown here is derived from an EMBL/GenBank/DDBJ whole genome shotgun (WGS) entry which is preliminary data.</text>
</comment>
<dbReference type="AlphaFoldDB" id="A0A0F9WWF3"/>
<name>A0A0F9WWF3_9ZZZZ</name>
<reference evidence="1" key="1">
    <citation type="journal article" date="2015" name="Nature">
        <title>Complex archaea that bridge the gap between prokaryotes and eukaryotes.</title>
        <authorList>
            <person name="Spang A."/>
            <person name="Saw J.H."/>
            <person name="Jorgensen S.L."/>
            <person name="Zaremba-Niedzwiedzka K."/>
            <person name="Martijn J."/>
            <person name="Lind A.E."/>
            <person name="van Eijk R."/>
            <person name="Schleper C."/>
            <person name="Guy L."/>
            <person name="Ettema T.J."/>
        </authorList>
    </citation>
    <scope>NUCLEOTIDE SEQUENCE</scope>
</reference>
<sequence>MGKGGMGECSGGAALFQLKNVRSHTGKIELLEELMTNCAKKTSKTSRKANKVKGEKKQMSGYNCYMKVCAKKSGNFGKCLTDKGWGKLSDDVKASYNKKALEGCPI</sequence>
<evidence type="ECO:0000313" key="1">
    <source>
        <dbReference type="EMBL" id="KKN90741.1"/>
    </source>
</evidence>
<dbReference type="EMBL" id="LAZR01000107">
    <property type="protein sequence ID" value="KKN90741.1"/>
    <property type="molecule type" value="Genomic_DNA"/>
</dbReference>
<organism evidence="1">
    <name type="scientific">marine sediment metagenome</name>
    <dbReference type="NCBI Taxonomy" id="412755"/>
    <lineage>
        <taxon>unclassified sequences</taxon>
        <taxon>metagenomes</taxon>
        <taxon>ecological metagenomes</taxon>
    </lineage>
</organism>